<name>A0A6A4VT91_AMPAM</name>
<feature type="transmembrane region" description="Helical" evidence="2">
    <location>
        <begin position="519"/>
        <end position="548"/>
    </location>
</feature>
<dbReference type="PANTHER" id="PTHR13304">
    <property type="entry name" value="GLYCOSYLPHOSPHATIDYLINOSITOL ANCHOR ATTACHMENT 1 PROTEIN"/>
    <property type="match status" value="1"/>
</dbReference>
<gene>
    <name evidence="3" type="primary">Gpaa1</name>
    <name evidence="3" type="ORF">FJT64_008330</name>
</gene>
<sequence length="643" mass="69614">MGLLTSPTAGGSSKKFANILIKWEPVVSPLLYIAGIIWFLALAYHPYNAGTYFSENALLPGLVTNEFSDGSELARLLKALEAEAADHPDTVPHPWIRAQFRQLGLQVYPHNFTLRYPLGNGSVFHGENTYAVLRAPRSGSTEALVLSAPYRRPGAPHPPNHAAVAMLVALAKYFRRQVYWAKDIVFLVTEHEQLGVAAWLSAYHQQPVGHGLLDAGDLPGRAGSIQAAINLEVESATVSHVDVLVEGLNGQLPNLDLVKMAHWICHQEHIQHTTQGRADHPRPHSEAGYRHSLQTLLHMMASQAAGTPTGNHGHYLRSVAPVEGNHGHYLRYGIQAVTLRALDDRSMPGPRSGLSHLARVLEGMFRSLNNLLERFHQSFFFYLMPATGRYISIGLYMPPFALVAIGIVLRALTCWLRLPDTDDSEGRQQEAEGAESDGKKGGNACDRPSEPCVLPCVLAPHALGAVTLAGLVPLTQLLAAAGWPTERAVFAGLLTVSVGSLLLPAITSRRSALSESGRLLLRCVTLIELGLLVFTAALFNISLALIVTTLYTPVALSARYYSSAPARLLASLCLLLVHPFTLQLAAVALGAPALAWRAVLAADQRALAVALVDSLVYGARLLDVACTVLLPLWLQMWTLVHCG</sequence>
<evidence type="ECO:0000313" key="3">
    <source>
        <dbReference type="EMBL" id="KAF0293932.1"/>
    </source>
</evidence>
<feature type="compositionally biased region" description="Basic and acidic residues" evidence="1">
    <location>
        <begin position="424"/>
        <end position="440"/>
    </location>
</feature>
<feature type="transmembrane region" description="Helical" evidence="2">
    <location>
        <begin position="26"/>
        <end position="44"/>
    </location>
</feature>
<proteinExistence type="predicted"/>
<dbReference type="Proteomes" id="UP000440578">
    <property type="component" value="Unassembled WGS sequence"/>
</dbReference>
<feature type="transmembrane region" description="Helical" evidence="2">
    <location>
        <begin position="390"/>
        <end position="412"/>
    </location>
</feature>
<comment type="caution">
    <text evidence="3">The sequence shown here is derived from an EMBL/GenBank/DDBJ whole genome shotgun (WGS) entry which is preliminary data.</text>
</comment>
<dbReference type="InterPro" id="IPR007246">
    <property type="entry name" value="Gaa1"/>
</dbReference>
<keyword evidence="2" id="KW-0472">Membrane</keyword>
<keyword evidence="2" id="KW-1133">Transmembrane helix</keyword>
<organism evidence="3 4">
    <name type="scientific">Amphibalanus amphitrite</name>
    <name type="common">Striped barnacle</name>
    <name type="synonym">Balanus amphitrite</name>
    <dbReference type="NCBI Taxonomy" id="1232801"/>
    <lineage>
        <taxon>Eukaryota</taxon>
        <taxon>Metazoa</taxon>
        <taxon>Ecdysozoa</taxon>
        <taxon>Arthropoda</taxon>
        <taxon>Crustacea</taxon>
        <taxon>Multicrustacea</taxon>
        <taxon>Cirripedia</taxon>
        <taxon>Thoracica</taxon>
        <taxon>Thoracicalcarea</taxon>
        <taxon>Balanomorpha</taxon>
        <taxon>Balanoidea</taxon>
        <taxon>Balanidae</taxon>
        <taxon>Amphibalaninae</taxon>
        <taxon>Amphibalanus</taxon>
    </lineage>
</organism>
<dbReference type="PANTHER" id="PTHR13304:SF0">
    <property type="entry name" value="GLYCOSYLPHOSPHATIDYLINOSITOL ANCHOR ATTACHMENT 1 PROTEIN"/>
    <property type="match status" value="1"/>
</dbReference>
<dbReference type="OrthoDB" id="445301at2759"/>
<dbReference type="EMBL" id="VIIS01001714">
    <property type="protein sequence ID" value="KAF0293932.1"/>
    <property type="molecule type" value="Genomic_DNA"/>
</dbReference>
<dbReference type="AlphaFoldDB" id="A0A6A4VT91"/>
<evidence type="ECO:0000256" key="2">
    <source>
        <dbReference type="SAM" id="Phobius"/>
    </source>
</evidence>
<evidence type="ECO:0000313" key="4">
    <source>
        <dbReference type="Proteomes" id="UP000440578"/>
    </source>
</evidence>
<dbReference type="PIRSF" id="PIRSF036762">
    <property type="entry name" value="GAA1"/>
    <property type="match status" value="1"/>
</dbReference>
<accession>A0A6A4VT91</accession>
<protein>
    <submittedName>
        <fullName evidence="3">Glycosylphosphatidylinositol anchor attachment 1 protein</fullName>
    </submittedName>
</protein>
<feature type="transmembrane region" description="Helical" evidence="2">
    <location>
        <begin position="568"/>
        <end position="595"/>
    </location>
</feature>
<reference evidence="3 4" key="1">
    <citation type="submission" date="2019-07" db="EMBL/GenBank/DDBJ databases">
        <title>Draft genome assembly of a fouling barnacle, Amphibalanus amphitrite (Darwin, 1854): The first reference genome for Thecostraca.</title>
        <authorList>
            <person name="Kim W."/>
        </authorList>
    </citation>
    <scope>NUCLEOTIDE SEQUENCE [LARGE SCALE GENOMIC DNA]</scope>
    <source>
        <strain evidence="3">SNU_AA5</strain>
        <tissue evidence="3">Soma without cirri and trophi</tissue>
    </source>
</reference>
<dbReference type="GO" id="GO:0042765">
    <property type="term" value="C:GPI-anchor transamidase complex"/>
    <property type="evidence" value="ECO:0007669"/>
    <property type="project" value="InterPro"/>
</dbReference>
<feature type="transmembrane region" description="Helical" evidence="2">
    <location>
        <begin position="607"/>
        <end position="634"/>
    </location>
</feature>
<dbReference type="Gene3D" id="3.40.630.10">
    <property type="entry name" value="Zn peptidases"/>
    <property type="match status" value="1"/>
</dbReference>
<evidence type="ECO:0000256" key="1">
    <source>
        <dbReference type="SAM" id="MobiDB-lite"/>
    </source>
</evidence>
<feature type="transmembrane region" description="Helical" evidence="2">
    <location>
        <begin position="488"/>
        <end position="507"/>
    </location>
</feature>
<keyword evidence="2" id="KW-0812">Transmembrane</keyword>
<keyword evidence="4" id="KW-1185">Reference proteome</keyword>
<dbReference type="Pfam" id="PF04114">
    <property type="entry name" value="Gaa1"/>
    <property type="match status" value="1"/>
</dbReference>
<feature type="region of interest" description="Disordered" evidence="1">
    <location>
        <begin position="422"/>
        <end position="443"/>
    </location>
</feature>
<dbReference type="GO" id="GO:0016255">
    <property type="term" value="P:attachment of GPI anchor to protein"/>
    <property type="evidence" value="ECO:0007669"/>
    <property type="project" value="TreeGrafter"/>
</dbReference>